<dbReference type="PANTHER" id="PTHR24329:SF340">
    <property type="entry name" value="ARISTALESS RELATED HOMEOBOX"/>
    <property type="match status" value="1"/>
</dbReference>
<dbReference type="InterPro" id="IPR050649">
    <property type="entry name" value="Paired_Homeobox_TFs"/>
</dbReference>
<dbReference type="STRING" id="106582.ENSMZEP00005022645"/>
<comment type="similarity">
    <text evidence="2">Belongs to the paired homeobox family.</text>
</comment>
<dbReference type="CTD" id="83881"/>
<protein>
    <submittedName>
        <fullName evidence="10">Mix paired-like homeobox</fullName>
    </submittedName>
</protein>
<evidence type="ECO:0000256" key="7">
    <source>
        <dbReference type="PROSITE-ProRule" id="PRU00108"/>
    </source>
</evidence>
<evidence type="ECO:0000256" key="6">
    <source>
        <dbReference type="ARBA" id="ARBA00023242"/>
    </source>
</evidence>
<proteinExistence type="inferred from homology"/>
<evidence type="ECO:0000256" key="4">
    <source>
        <dbReference type="ARBA" id="ARBA00023125"/>
    </source>
</evidence>
<dbReference type="GO" id="GO:0003007">
    <property type="term" value="P:heart morphogenesis"/>
    <property type="evidence" value="ECO:0007669"/>
    <property type="project" value="Ensembl"/>
</dbReference>
<dbReference type="GO" id="GO:0005634">
    <property type="term" value="C:nucleus"/>
    <property type="evidence" value="ECO:0007669"/>
    <property type="project" value="UniProtKB-SubCell"/>
</dbReference>
<keyword evidence="5 7" id="KW-0371">Homeobox</keyword>
<evidence type="ECO:0000256" key="1">
    <source>
        <dbReference type="ARBA" id="ARBA00004123"/>
    </source>
</evidence>
<keyword evidence="4 7" id="KW-0238">DNA-binding</keyword>
<dbReference type="GO" id="GO:0001706">
    <property type="term" value="P:endoderm formation"/>
    <property type="evidence" value="ECO:0007669"/>
    <property type="project" value="Ensembl"/>
</dbReference>
<accession>A0A3P9CK18</accession>
<dbReference type="InterPro" id="IPR009057">
    <property type="entry name" value="Homeodomain-like_sf"/>
</dbReference>
<evidence type="ECO:0000256" key="8">
    <source>
        <dbReference type="RuleBase" id="RU000682"/>
    </source>
</evidence>
<reference evidence="10 11" key="1">
    <citation type="journal article" date="2014" name="Nature">
        <title>The genomic substrate for adaptive radiation in African cichlid fish.</title>
        <authorList>
            <person name="Brawand D."/>
            <person name="Wagner C.E."/>
            <person name="Li Y.I."/>
            <person name="Malinsky M."/>
            <person name="Keller I."/>
            <person name="Fan S."/>
            <person name="Simakov O."/>
            <person name="Ng A.Y."/>
            <person name="Lim Z.W."/>
            <person name="Bezault E."/>
            <person name="Turner-Maier J."/>
            <person name="Johnson J."/>
            <person name="Alcazar R."/>
            <person name="Noh H.J."/>
            <person name="Russell P."/>
            <person name="Aken B."/>
            <person name="Alfoldi J."/>
            <person name="Amemiya C."/>
            <person name="Azzouzi N."/>
            <person name="Baroiller J.F."/>
            <person name="Barloy-Hubler F."/>
            <person name="Berlin A."/>
            <person name="Bloomquist R."/>
            <person name="Carleton K.L."/>
            <person name="Conte M.A."/>
            <person name="D'Cotta H."/>
            <person name="Eshel O."/>
            <person name="Gaffney L."/>
            <person name="Galibert F."/>
            <person name="Gante H.F."/>
            <person name="Gnerre S."/>
            <person name="Greuter L."/>
            <person name="Guyon R."/>
            <person name="Haddad N.S."/>
            <person name="Haerty W."/>
            <person name="Harris R.M."/>
            <person name="Hofmann H.A."/>
            <person name="Hourlier T."/>
            <person name="Hulata G."/>
            <person name="Jaffe D.B."/>
            <person name="Lara M."/>
            <person name="Lee A.P."/>
            <person name="MacCallum I."/>
            <person name="Mwaiko S."/>
            <person name="Nikaido M."/>
            <person name="Nishihara H."/>
            <person name="Ozouf-Costaz C."/>
            <person name="Penman D.J."/>
            <person name="Przybylski D."/>
            <person name="Rakotomanga M."/>
            <person name="Renn S.C.P."/>
            <person name="Ribeiro F.J."/>
            <person name="Ron M."/>
            <person name="Salzburger W."/>
            <person name="Sanchez-Pulido L."/>
            <person name="Santos M.E."/>
            <person name="Searle S."/>
            <person name="Sharpe T."/>
            <person name="Swofford R."/>
            <person name="Tan F.J."/>
            <person name="Williams L."/>
            <person name="Young S."/>
            <person name="Yin S."/>
            <person name="Okada N."/>
            <person name="Kocher T.D."/>
            <person name="Miska E.A."/>
            <person name="Lander E.S."/>
            <person name="Venkatesh B."/>
            <person name="Fernald R.D."/>
            <person name="Meyer A."/>
            <person name="Ponting C.P."/>
            <person name="Streelman J.T."/>
            <person name="Lindblad-Toh K."/>
            <person name="Seehausen O."/>
            <person name="Di Palma F."/>
        </authorList>
    </citation>
    <scope>NUCLEOTIDE SEQUENCE</scope>
</reference>
<dbReference type="GO" id="GO:1903225">
    <property type="term" value="P:negative regulation of endodermal cell differentiation"/>
    <property type="evidence" value="ECO:0007669"/>
    <property type="project" value="Ensembl"/>
</dbReference>
<name>A0A3P9CK18_9CICH</name>
<evidence type="ECO:0000313" key="11">
    <source>
        <dbReference type="Proteomes" id="UP000265160"/>
    </source>
</evidence>
<dbReference type="PANTHER" id="PTHR24329">
    <property type="entry name" value="HOMEOBOX PROTEIN ARISTALESS"/>
    <property type="match status" value="1"/>
</dbReference>
<organism evidence="10 11">
    <name type="scientific">Maylandia zebra</name>
    <name type="common">zebra mbuna</name>
    <dbReference type="NCBI Taxonomy" id="106582"/>
    <lineage>
        <taxon>Eukaryota</taxon>
        <taxon>Metazoa</taxon>
        <taxon>Chordata</taxon>
        <taxon>Craniata</taxon>
        <taxon>Vertebrata</taxon>
        <taxon>Euteleostomi</taxon>
        <taxon>Actinopterygii</taxon>
        <taxon>Neopterygii</taxon>
        <taxon>Teleostei</taxon>
        <taxon>Neoteleostei</taxon>
        <taxon>Acanthomorphata</taxon>
        <taxon>Ovalentaria</taxon>
        <taxon>Cichlomorphae</taxon>
        <taxon>Cichliformes</taxon>
        <taxon>Cichlidae</taxon>
        <taxon>African cichlids</taxon>
        <taxon>Pseudocrenilabrinae</taxon>
        <taxon>Haplochromini</taxon>
        <taxon>Maylandia</taxon>
        <taxon>Maylandia zebra complex</taxon>
    </lineage>
</organism>
<dbReference type="GO" id="GO:0001228">
    <property type="term" value="F:DNA-binding transcription activator activity, RNA polymerase II-specific"/>
    <property type="evidence" value="ECO:0007669"/>
    <property type="project" value="Ensembl"/>
</dbReference>
<keyword evidence="3" id="KW-0217">Developmental protein</keyword>
<dbReference type="GO" id="GO:0070373">
    <property type="term" value="P:negative regulation of ERK1 and ERK2 cascade"/>
    <property type="evidence" value="ECO:0007669"/>
    <property type="project" value="Ensembl"/>
</dbReference>
<keyword evidence="6 7" id="KW-0539">Nucleus</keyword>
<dbReference type="GeneID" id="101465903"/>
<evidence type="ECO:0000256" key="3">
    <source>
        <dbReference type="ARBA" id="ARBA00022473"/>
    </source>
</evidence>
<reference evidence="10" key="3">
    <citation type="submission" date="2025-09" db="UniProtKB">
        <authorList>
            <consortium name="Ensembl"/>
        </authorList>
    </citation>
    <scope>IDENTIFICATION</scope>
</reference>
<dbReference type="FunFam" id="1.10.10.60:FF:000312">
    <property type="entry name" value="Mix-type homeobox gene 1"/>
    <property type="match status" value="1"/>
</dbReference>
<dbReference type="InterPro" id="IPR001356">
    <property type="entry name" value="HD"/>
</dbReference>
<evidence type="ECO:0000256" key="5">
    <source>
        <dbReference type="ARBA" id="ARBA00023155"/>
    </source>
</evidence>
<feature type="domain" description="Homeobox" evidence="9">
    <location>
        <begin position="59"/>
        <end position="119"/>
    </location>
</feature>
<dbReference type="Gene3D" id="1.10.10.60">
    <property type="entry name" value="Homeodomain-like"/>
    <property type="match status" value="1"/>
</dbReference>
<reference evidence="10" key="2">
    <citation type="submission" date="2025-08" db="UniProtKB">
        <authorList>
            <consortium name="Ensembl"/>
        </authorList>
    </citation>
    <scope>IDENTIFICATION</scope>
</reference>
<dbReference type="GO" id="GO:0040037">
    <property type="term" value="P:negative regulation of fibroblast growth factor receptor signaling pathway"/>
    <property type="evidence" value="ECO:0007669"/>
    <property type="project" value="Ensembl"/>
</dbReference>
<dbReference type="SUPFAM" id="SSF46689">
    <property type="entry name" value="Homeodomain-like"/>
    <property type="match status" value="1"/>
</dbReference>
<evidence type="ECO:0000256" key="2">
    <source>
        <dbReference type="ARBA" id="ARBA00005733"/>
    </source>
</evidence>
<dbReference type="AlphaFoldDB" id="A0A3P9CK18"/>
<dbReference type="PROSITE" id="PS50071">
    <property type="entry name" value="HOMEOBOX_2"/>
    <property type="match status" value="1"/>
</dbReference>
<evidence type="ECO:0000313" key="10">
    <source>
        <dbReference type="Ensembl" id="ENSMZEP00005022645.1"/>
    </source>
</evidence>
<sequence>MSAVQGNMRVGEANQFHMYHEGPLQMNNAVNPECGPPDGGNYFNPANPVPRADKCVAMLTHRRKRTNFTQQQIKVLEKVYNDTKYPDIFLRERLEALTGLPESRIQVWFQNRRAKSRRQVSSSTSTKVSSTPAAGPFIQVQNRMAPEKVCDNLHSAEVHQMGGFGLEESFRSTVHLQGIEDTHRNTLPSKPSSYAQASASRIYDKEGARMNPEHMQRHKQSAGTSSCSIPLYPRREHQTNMDANMTNSQAPKVLVEYDNFPPNKTIGPEMKVVIPPIPMQNPFSTPSSSKDNRCQMQYPQARASGDRFDHFSQIPARKMQDFSDSDSDWENEAMANFSGFM</sequence>
<evidence type="ECO:0000259" key="9">
    <source>
        <dbReference type="PROSITE" id="PS50071"/>
    </source>
</evidence>
<dbReference type="GeneTree" id="ENSGT00940000162190"/>
<dbReference type="CDD" id="cd00086">
    <property type="entry name" value="homeodomain"/>
    <property type="match status" value="1"/>
</dbReference>
<keyword evidence="11" id="KW-1185">Reference proteome</keyword>
<dbReference type="SMART" id="SM00389">
    <property type="entry name" value="HOX"/>
    <property type="match status" value="1"/>
</dbReference>
<feature type="DNA-binding region" description="Homeobox" evidence="7">
    <location>
        <begin position="61"/>
        <end position="120"/>
    </location>
</feature>
<dbReference type="GO" id="GO:0000785">
    <property type="term" value="C:chromatin"/>
    <property type="evidence" value="ECO:0007669"/>
    <property type="project" value="Ensembl"/>
</dbReference>
<dbReference type="GO" id="GO:0035050">
    <property type="term" value="P:embryonic heart tube development"/>
    <property type="evidence" value="ECO:0007669"/>
    <property type="project" value="Ensembl"/>
</dbReference>
<dbReference type="GO" id="GO:0000978">
    <property type="term" value="F:RNA polymerase II cis-regulatory region sequence-specific DNA binding"/>
    <property type="evidence" value="ECO:0007669"/>
    <property type="project" value="Ensembl"/>
</dbReference>
<dbReference type="Pfam" id="PF00046">
    <property type="entry name" value="Homeodomain"/>
    <property type="match status" value="1"/>
</dbReference>
<dbReference type="Proteomes" id="UP000265160">
    <property type="component" value="LG15"/>
</dbReference>
<dbReference type="Ensembl" id="ENSMZET00005023395.1">
    <property type="protein sequence ID" value="ENSMZEP00005022645.1"/>
    <property type="gene ID" value="ENSMZEG00005016955.1"/>
</dbReference>
<dbReference type="GO" id="GO:0009880">
    <property type="term" value="P:embryonic pattern specification"/>
    <property type="evidence" value="ECO:0007669"/>
    <property type="project" value="Ensembl"/>
</dbReference>
<dbReference type="OrthoDB" id="6159439at2759"/>
<comment type="subcellular location">
    <subcellularLocation>
        <location evidence="1 7 8">Nucleus</location>
    </subcellularLocation>
</comment>
<dbReference type="KEGG" id="mze:101465903"/>
<dbReference type="RefSeq" id="XP_004542408.1">
    <property type="nucleotide sequence ID" value="XM_004542351.1"/>
</dbReference>